<protein>
    <recommendedName>
        <fullName evidence="4">DUF222 domain-containing protein</fullName>
    </recommendedName>
</protein>
<gene>
    <name evidence="2" type="ORF">E1091_13860</name>
</gene>
<evidence type="ECO:0008006" key="4">
    <source>
        <dbReference type="Google" id="ProtNLM"/>
    </source>
</evidence>
<feature type="compositionally biased region" description="Polar residues" evidence="1">
    <location>
        <begin position="319"/>
        <end position="331"/>
    </location>
</feature>
<feature type="region of interest" description="Disordered" evidence="1">
    <location>
        <begin position="392"/>
        <end position="422"/>
    </location>
</feature>
<keyword evidence="3" id="KW-1185">Reference proteome</keyword>
<reference evidence="2 3" key="1">
    <citation type="submission" date="2019-02" db="EMBL/GenBank/DDBJ databases">
        <title>Draft genome sequences of novel Actinobacteria.</title>
        <authorList>
            <person name="Sahin N."/>
            <person name="Ay H."/>
            <person name="Saygin H."/>
        </authorList>
    </citation>
    <scope>NUCLEOTIDE SEQUENCE [LARGE SCALE GENOMIC DNA]</scope>
    <source>
        <strain evidence="2 3">JCM 30529</strain>
    </source>
</reference>
<feature type="region of interest" description="Disordered" evidence="1">
    <location>
        <begin position="120"/>
        <end position="162"/>
    </location>
</feature>
<organism evidence="2 3">
    <name type="scientific">Micromonospora fluostatini</name>
    <dbReference type="NCBI Taxonomy" id="1629071"/>
    <lineage>
        <taxon>Bacteria</taxon>
        <taxon>Bacillati</taxon>
        <taxon>Actinomycetota</taxon>
        <taxon>Actinomycetes</taxon>
        <taxon>Micromonosporales</taxon>
        <taxon>Micromonosporaceae</taxon>
        <taxon>Micromonospora</taxon>
    </lineage>
</organism>
<accession>A0ABY2DJN3</accession>
<dbReference type="EMBL" id="SMKE01000533">
    <property type="protein sequence ID" value="TDB91139.1"/>
    <property type="molecule type" value="Genomic_DNA"/>
</dbReference>
<evidence type="ECO:0000313" key="2">
    <source>
        <dbReference type="EMBL" id="TDB91139.1"/>
    </source>
</evidence>
<feature type="region of interest" description="Disordered" evidence="1">
    <location>
        <begin position="282"/>
        <end position="377"/>
    </location>
</feature>
<feature type="compositionally biased region" description="Polar residues" evidence="1">
    <location>
        <begin position="343"/>
        <end position="358"/>
    </location>
</feature>
<sequence>MTTPIPPLPYSERDLQVQALEILRADLDRVRLDFVTSRQLGIAGELREAMDFVVARQDVIDGEQRREYRDRRALDAARRRLDGPEVLRRQDRGPRHPDAGLRGAVRRQVDLATRMVRRLRNRLDPDRPPRWPDAGQRRTAPAAHPGWPSAAVGSRGGADRLPTTGTVLGPAVGYGSGVGGGPPMGTGPDMGGGLPMAGGPDVAGGRFTGAPGGAPYGPAGVVPAPYQVPAGPVVLTAEQEAVRRSLVAREVAKLISASEALRLLHDNDRLRVVSDFLLPTRAPAGQATGHLPTSPLETTPERTRSSPTTRVEPPRPEMTNVSPTSDLSSPALTAVGPPGPAQGQRNDPSRQTPATVATMTYAPGGGGSLTEGRRSGDWDVARVSTQAALRSSGYDSVEITPMPSPVLKAAEPTTPAANRGRR</sequence>
<dbReference type="Proteomes" id="UP000295626">
    <property type="component" value="Unassembled WGS sequence"/>
</dbReference>
<feature type="compositionally biased region" description="Basic and acidic residues" evidence="1">
    <location>
        <begin position="121"/>
        <end position="130"/>
    </location>
</feature>
<name>A0ABY2DJN3_9ACTN</name>
<comment type="caution">
    <text evidence="2">The sequence shown here is derived from an EMBL/GenBank/DDBJ whole genome shotgun (WGS) entry which is preliminary data.</text>
</comment>
<evidence type="ECO:0000313" key="3">
    <source>
        <dbReference type="Proteomes" id="UP000295626"/>
    </source>
</evidence>
<evidence type="ECO:0000256" key="1">
    <source>
        <dbReference type="SAM" id="MobiDB-lite"/>
    </source>
</evidence>
<proteinExistence type="predicted"/>